<feature type="transmembrane region" description="Helical" evidence="2">
    <location>
        <begin position="12"/>
        <end position="45"/>
    </location>
</feature>
<evidence type="ECO:0000256" key="1">
    <source>
        <dbReference type="SAM" id="MobiDB-lite"/>
    </source>
</evidence>
<dbReference type="EMBL" id="BARW01018054">
    <property type="protein sequence ID" value="GAI94439.1"/>
    <property type="molecule type" value="Genomic_DNA"/>
</dbReference>
<evidence type="ECO:0000256" key="2">
    <source>
        <dbReference type="SAM" id="Phobius"/>
    </source>
</evidence>
<comment type="caution">
    <text evidence="3">The sequence shown here is derived from an EMBL/GenBank/DDBJ whole genome shotgun (WGS) entry which is preliminary data.</text>
</comment>
<organism evidence="3">
    <name type="scientific">marine sediment metagenome</name>
    <dbReference type="NCBI Taxonomy" id="412755"/>
    <lineage>
        <taxon>unclassified sequences</taxon>
        <taxon>metagenomes</taxon>
        <taxon>ecological metagenomes</taxon>
    </lineage>
</organism>
<keyword evidence="2" id="KW-0812">Transmembrane</keyword>
<dbReference type="AlphaFoldDB" id="X1UQ02"/>
<accession>X1UQ02</accession>
<sequence>MKVEKLLKNKYLYYVALGLMAVNILGYISLGSMECILVFGVTYYASNHLTKNRTLDILIALFVANILFGCGRIKEGFEGLDTKAGKLASECDQKAETDCAGASNCKWDATKKKCLKDAANAATESLKSIKKAKKVDKAKPKSSSKAKKPKA</sequence>
<reference evidence="3" key="1">
    <citation type="journal article" date="2014" name="Front. Microbiol.">
        <title>High frequency of phylogenetically diverse reductive dehalogenase-homologous genes in deep subseafloor sedimentary metagenomes.</title>
        <authorList>
            <person name="Kawai M."/>
            <person name="Futagami T."/>
            <person name="Toyoda A."/>
            <person name="Takaki Y."/>
            <person name="Nishi S."/>
            <person name="Hori S."/>
            <person name="Arai W."/>
            <person name="Tsubouchi T."/>
            <person name="Morono Y."/>
            <person name="Uchiyama I."/>
            <person name="Ito T."/>
            <person name="Fujiyama A."/>
            <person name="Inagaki F."/>
            <person name="Takami H."/>
        </authorList>
    </citation>
    <scope>NUCLEOTIDE SEQUENCE</scope>
    <source>
        <strain evidence="3">Expedition CK06-06</strain>
    </source>
</reference>
<proteinExistence type="predicted"/>
<keyword evidence="2" id="KW-0472">Membrane</keyword>
<evidence type="ECO:0000313" key="3">
    <source>
        <dbReference type="EMBL" id="GAI94439.1"/>
    </source>
</evidence>
<name>X1UQ02_9ZZZZ</name>
<gene>
    <name evidence="3" type="ORF">S12H4_31000</name>
</gene>
<keyword evidence="2" id="KW-1133">Transmembrane helix</keyword>
<protein>
    <submittedName>
        <fullName evidence="3">Uncharacterized protein</fullName>
    </submittedName>
</protein>
<feature type="transmembrane region" description="Helical" evidence="2">
    <location>
        <begin position="57"/>
        <end position="73"/>
    </location>
</feature>
<feature type="region of interest" description="Disordered" evidence="1">
    <location>
        <begin position="129"/>
        <end position="151"/>
    </location>
</feature>